<dbReference type="OrthoDB" id="1304155at2759"/>
<keyword evidence="1" id="KW-0472">Membrane</keyword>
<keyword evidence="3" id="KW-1185">Reference proteome</keyword>
<dbReference type="AlphaFoldDB" id="A0A5J5B5V1"/>
<sequence length="107" mass="12587">MEGIEFESKDAALKPKIAVRYAKAAILLSSLKTTKKSCHNSTNRREDEYEESEMLQRKAMEDQRGELVRERMKNRRMRLCSVMELLLQITLLLSLWTFCLILAFKFL</sequence>
<keyword evidence="1" id="KW-1133">Transmembrane helix</keyword>
<evidence type="ECO:0000256" key="1">
    <source>
        <dbReference type="SAM" id="Phobius"/>
    </source>
</evidence>
<name>A0A5J5B5V1_9ASTE</name>
<evidence type="ECO:0000313" key="3">
    <source>
        <dbReference type="Proteomes" id="UP000325577"/>
    </source>
</evidence>
<protein>
    <submittedName>
        <fullName evidence="2">Uncharacterized protein</fullName>
    </submittedName>
</protein>
<dbReference type="EMBL" id="CM018038">
    <property type="protein sequence ID" value="KAA8538079.1"/>
    <property type="molecule type" value="Genomic_DNA"/>
</dbReference>
<dbReference type="Proteomes" id="UP000325577">
    <property type="component" value="Linkage Group LG15"/>
</dbReference>
<proteinExistence type="predicted"/>
<gene>
    <name evidence="2" type="ORF">F0562_027687</name>
</gene>
<evidence type="ECO:0000313" key="2">
    <source>
        <dbReference type="EMBL" id="KAA8538079.1"/>
    </source>
</evidence>
<keyword evidence="1" id="KW-0812">Transmembrane</keyword>
<organism evidence="2 3">
    <name type="scientific">Nyssa sinensis</name>
    <dbReference type="NCBI Taxonomy" id="561372"/>
    <lineage>
        <taxon>Eukaryota</taxon>
        <taxon>Viridiplantae</taxon>
        <taxon>Streptophyta</taxon>
        <taxon>Embryophyta</taxon>
        <taxon>Tracheophyta</taxon>
        <taxon>Spermatophyta</taxon>
        <taxon>Magnoliopsida</taxon>
        <taxon>eudicotyledons</taxon>
        <taxon>Gunneridae</taxon>
        <taxon>Pentapetalae</taxon>
        <taxon>asterids</taxon>
        <taxon>Cornales</taxon>
        <taxon>Nyssaceae</taxon>
        <taxon>Nyssa</taxon>
    </lineage>
</organism>
<feature type="transmembrane region" description="Helical" evidence="1">
    <location>
        <begin position="79"/>
        <end position="104"/>
    </location>
</feature>
<accession>A0A5J5B5V1</accession>
<reference evidence="2 3" key="1">
    <citation type="submission" date="2019-09" db="EMBL/GenBank/DDBJ databases">
        <title>A chromosome-level genome assembly of the Chinese tupelo Nyssa sinensis.</title>
        <authorList>
            <person name="Yang X."/>
            <person name="Kang M."/>
            <person name="Yang Y."/>
            <person name="Xiong H."/>
            <person name="Wang M."/>
            <person name="Zhang Z."/>
            <person name="Wang Z."/>
            <person name="Wu H."/>
            <person name="Ma T."/>
            <person name="Liu J."/>
            <person name="Xi Z."/>
        </authorList>
    </citation>
    <scope>NUCLEOTIDE SEQUENCE [LARGE SCALE GENOMIC DNA]</scope>
    <source>
        <strain evidence="2">J267</strain>
        <tissue evidence="2">Leaf</tissue>
    </source>
</reference>